<dbReference type="PANTHER" id="PTHR30121">
    <property type="entry name" value="UNCHARACTERIZED PROTEIN YJGR-RELATED"/>
    <property type="match status" value="1"/>
</dbReference>
<dbReference type="RefSeq" id="WP_054970254.1">
    <property type="nucleotide sequence ID" value="NZ_LJCO01000071.1"/>
</dbReference>
<accession>A0A0P9EUQ7</accession>
<dbReference type="CDD" id="cd01127">
    <property type="entry name" value="TrwB_TraG_TraD_VirD4"/>
    <property type="match status" value="1"/>
</dbReference>
<gene>
    <name evidence="3" type="ORF">AN477_16380</name>
</gene>
<evidence type="ECO:0000313" key="4">
    <source>
        <dbReference type="Proteomes" id="UP000050482"/>
    </source>
</evidence>
<name>A0A0P9EUQ7_9BACL</name>
<dbReference type="Pfam" id="PF26593">
    <property type="entry name" value="TraC-like"/>
    <property type="match status" value="1"/>
</dbReference>
<dbReference type="Gene3D" id="3.40.50.300">
    <property type="entry name" value="P-loop containing nucleotide triphosphate hydrolases"/>
    <property type="match status" value="1"/>
</dbReference>
<dbReference type="Gene3D" id="1.10.8.730">
    <property type="match status" value="1"/>
</dbReference>
<dbReference type="AlphaFoldDB" id="A0A0P9EUQ7"/>
<dbReference type="InterPro" id="IPR051162">
    <property type="entry name" value="T4SS_component"/>
</dbReference>
<dbReference type="PATRIC" id="fig|471514.4.peg.3547"/>
<proteinExistence type="predicted"/>
<feature type="region of interest" description="Disordered" evidence="1">
    <location>
        <begin position="283"/>
        <end position="302"/>
    </location>
</feature>
<organism evidence="3 4">
    <name type="scientific">Alicyclobacillus ferrooxydans</name>
    <dbReference type="NCBI Taxonomy" id="471514"/>
    <lineage>
        <taxon>Bacteria</taxon>
        <taxon>Bacillati</taxon>
        <taxon>Bacillota</taxon>
        <taxon>Bacilli</taxon>
        <taxon>Bacillales</taxon>
        <taxon>Alicyclobacillaceae</taxon>
        <taxon>Alicyclobacillus</taxon>
    </lineage>
</organism>
<dbReference type="EMBL" id="LJCO01000071">
    <property type="protein sequence ID" value="KPV42705.1"/>
    <property type="molecule type" value="Genomic_DNA"/>
</dbReference>
<reference evidence="3 4" key="1">
    <citation type="submission" date="2015-09" db="EMBL/GenBank/DDBJ databases">
        <title>Draft genome sequence of Alicyclobacillus ferrooxydans DSM 22381.</title>
        <authorList>
            <person name="Hemp J."/>
        </authorList>
    </citation>
    <scope>NUCLEOTIDE SEQUENCE [LARGE SCALE GENOMIC DNA]</scope>
    <source>
        <strain evidence="3 4">TC-34</strain>
    </source>
</reference>
<dbReference type="SUPFAM" id="SSF52540">
    <property type="entry name" value="P-loop containing nucleoside triphosphate hydrolases"/>
    <property type="match status" value="1"/>
</dbReference>
<feature type="domain" description="TraC-like" evidence="2">
    <location>
        <begin position="32"/>
        <end position="139"/>
    </location>
</feature>
<evidence type="ECO:0000313" key="3">
    <source>
        <dbReference type="EMBL" id="KPV42705.1"/>
    </source>
</evidence>
<dbReference type="STRING" id="471514.AN477_16380"/>
<dbReference type="PANTHER" id="PTHR30121:SF6">
    <property type="entry name" value="SLR6007 PROTEIN"/>
    <property type="match status" value="1"/>
</dbReference>
<evidence type="ECO:0000259" key="2">
    <source>
        <dbReference type="Pfam" id="PF26593"/>
    </source>
</evidence>
<dbReference type="InterPro" id="IPR058596">
    <property type="entry name" value="TraC-like_dom"/>
</dbReference>
<keyword evidence="4" id="KW-1185">Reference proteome</keyword>
<dbReference type="OrthoDB" id="9804380at2"/>
<sequence>MPSLLFSKKTKTTDNRKASNTMLSSLNIAEVGEGYIRRKDGKYVAQFAVTPINMQLLTSEEADNTVQAVREACNTVPGRMQILVSSERLNLEDYLTYLQAFADAALDPGQLERLESMIEYIKSRSIHSEKVLKFYLMVESQFDKQDHAIRELMTTEKMLKDVLSSQSIFLTRLNEAQSLALLYQKLNPTTALLEAPQRGMTLLDILPSVIDTRSSPNYYMVDDTYFKSLTISSFPTHQYQASWLTPIFELPIDLDVSIALVPTDKEKVLDSINKSLRAIRLTSEDAKKKDPRQHKQLQREEEDADHLLDLMGNDNESLFEATIVLTIRSASLEDLHHHERTLRTRVAGRKMRTRPLKYWALQPLLYTLPICYQGELEKHVKYNMPAETIGSMQPFNSSVLAGDDGIVYGINEQSHDLIIVDNKTRTKYPHRVVLGTTGARKSTWMFGDIHRVLDQNTGGQRTVIDFDVERERGKIRGNHVIFGLNRKTCINPFHIRSTVIDTDNDHSEDSNRPGEYLRVKCDRTLPFFRWIYPALNEVDTAAILQAEIDVYRNHGLTFESETLPPEGPHQYPTLSEFVEVLKTKLNNDAFLTALSAFHSDGIYARMFDGQTNWGFVDEYGVPYPYTRFDIHEFSENKQVQAAIMDPLLNDTWEFIKTDRKMENYLYVDEAHVLSDPENPHTLQFLFTMSKRGRKYGVYLTTATQNTNDFLRTKPGASVAPGQAILSNSQIKLLLNMDEKEIRQISEFVPLSEKEQKILYKAEPGHGILLVGPQHAQMEIFLTPAEMKLFNPDLYRQIYLVEA</sequence>
<dbReference type="InterPro" id="IPR027417">
    <property type="entry name" value="P-loop_NTPase"/>
</dbReference>
<protein>
    <recommendedName>
        <fullName evidence="2">TraC-like domain-containing protein</fullName>
    </recommendedName>
</protein>
<evidence type="ECO:0000256" key="1">
    <source>
        <dbReference type="SAM" id="MobiDB-lite"/>
    </source>
</evidence>
<comment type="caution">
    <text evidence="3">The sequence shown here is derived from an EMBL/GenBank/DDBJ whole genome shotgun (WGS) entry which is preliminary data.</text>
</comment>
<dbReference type="Proteomes" id="UP000050482">
    <property type="component" value="Unassembled WGS sequence"/>
</dbReference>